<dbReference type="PANTHER" id="PTHR21198:SF2">
    <property type="entry name" value="GLUTAMATE RACEMASE"/>
    <property type="match status" value="1"/>
</dbReference>
<name>A0A9D1L821_9FIRM</name>
<comment type="function">
    <text evidence="7">Provides the (R)-glutamate required for cell wall biosynthesis.</text>
</comment>
<dbReference type="InterPro" id="IPR004391">
    <property type="entry name" value="Glu_race"/>
</dbReference>
<feature type="binding site" evidence="7">
    <location>
        <begin position="74"/>
        <end position="75"/>
    </location>
    <ligand>
        <name>substrate</name>
    </ligand>
</feature>
<evidence type="ECO:0000256" key="4">
    <source>
        <dbReference type="ARBA" id="ARBA00022984"/>
    </source>
</evidence>
<dbReference type="GO" id="GO:0008360">
    <property type="term" value="P:regulation of cell shape"/>
    <property type="evidence" value="ECO:0007669"/>
    <property type="project" value="UniProtKB-KW"/>
</dbReference>
<feature type="binding site" evidence="7">
    <location>
        <begin position="188"/>
        <end position="189"/>
    </location>
    <ligand>
        <name>substrate</name>
    </ligand>
</feature>
<dbReference type="NCBIfam" id="TIGR00067">
    <property type="entry name" value="glut_race"/>
    <property type="match status" value="1"/>
</dbReference>
<evidence type="ECO:0000256" key="2">
    <source>
        <dbReference type="ARBA" id="ARBA00013090"/>
    </source>
</evidence>
<dbReference type="EMBL" id="DVMO01000062">
    <property type="protein sequence ID" value="HIU27590.1"/>
    <property type="molecule type" value="Genomic_DNA"/>
</dbReference>
<dbReference type="InterPro" id="IPR033134">
    <property type="entry name" value="Asp/Glu_racemase_AS_2"/>
</dbReference>
<dbReference type="PANTHER" id="PTHR21198">
    <property type="entry name" value="GLUTAMATE RACEMASE"/>
    <property type="match status" value="1"/>
</dbReference>
<feature type="binding site" evidence="7">
    <location>
        <begin position="10"/>
        <end position="11"/>
    </location>
    <ligand>
        <name>substrate</name>
    </ligand>
</feature>
<evidence type="ECO:0000256" key="7">
    <source>
        <dbReference type="HAMAP-Rule" id="MF_00258"/>
    </source>
</evidence>
<dbReference type="GO" id="GO:0071555">
    <property type="term" value="P:cell wall organization"/>
    <property type="evidence" value="ECO:0007669"/>
    <property type="project" value="UniProtKB-KW"/>
</dbReference>
<comment type="catalytic activity">
    <reaction evidence="1 7">
        <text>L-glutamate = D-glutamate</text>
        <dbReference type="Rhea" id="RHEA:12813"/>
        <dbReference type="ChEBI" id="CHEBI:29985"/>
        <dbReference type="ChEBI" id="CHEBI:29986"/>
        <dbReference type="EC" id="5.1.1.3"/>
    </reaction>
</comment>
<comment type="similarity">
    <text evidence="7">Belongs to the aspartate/glutamate racemases family.</text>
</comment>
<gene>
    <name evidence="7" type="primary">murI</name>
    <name evidence="8" type="ORF">IAD16_04370</name>
</gene>
<dbReference type="AlphaFoldDB" id="A0A9D1L821"/>
<dbReference type="GO" id="GO:0008881">
    <property type="term" value="F:glutamate racemase activity"/>
    <property type="evidence" value="ECO:0007669"/>
    <property type="project" value="UniProtKB-UniRule"/>
</dbReference>
<sequence>MDNRPIGFFDSGLGGLTAIPGLFKELPDERVIYFGDTARTPYGSKAVSTVRKYTEQITDFLVSKDVKMLVIACNTISSTCLDMLRERFPQLPVIGIIQPAAQKVASICSEENSIGVIATKVTINSGAYQKAIKDLVPQCNVAAKAAPAFVPLIEEGIIDNEIMDLTIHYYMDDFIGDGKIDTLVLGCTHYPLIRKNIERLFPKLRIVDPSREIIGRVKKVLAERDELAGRDNDRENIFYASDLSENFTNMIEKILETERSNLILKFKNLEL</sequence>
<reference evidence="8" key="1">
    <citation type="submission" date="2020-10" db="EMBL/GenBank/DDBJ databases">
        <authorList>
            <person name="Gilroy R."/>
        </authorList>
    </citation>
    <scope>NUCLEOTIDE SEQUENCE</scope>
    <source>
        <strain evidence="8">11300</strain>
    </source>
</reference>
<keyword evidence="5 7" id="KW-0413">Isomerase</keyword>
<evidence type="ECO:0000256" key="6">
    <source>
        <dbReference type="ARBA" id="ARBA00023316"/>
    </source>
</evidence>
<dbReference type="InterPro" id="IPR015942">
    <property type="entry name" value="Asp/Glu/hydantoin_racemase"/>
</dbReference>
<dbReference type="InterPro" id="IPR001920">
    <property type="entry name" value="Asp/Glu_race"/>
</dbReference>
<dbReference type="PROSITE" id="PS00924">
    <property type="entry name" value="ASP_GLU_RACEMASE_2"/>
    <property type="match status" value="1"/>
</dbReference>
<dbReference type="HAMAP" id="MF_00258">
    <property type="entry name" value="Glu_racemase"/>
    <property type="match status" value="1"/>
</dbReference>
<protein>
    <recommendedName>
        <fullName evidence="2 7">Glutamate racemase</fullName>
        <ecNumber evidence="2 7">5.1.1.3</ecNumber>
    </recommendedName>
</protein>
<dbReference type="Pfam" id="PF01177">
    <property type="entry name" value="Asp_Glu_race"/>
    <property type="match status" value="1"/>
</dbReference>
<dbReference type="Gene3D" id="3.40.50.1860">
    <property type="match status" value="2"/>
</dbReference>
<evidence type="ECO:0000256" key="5">
    <source>
        <dbReference type="ARBA" id="ARBA00023235"/>
    </source>
</evidence>
<accession>A0A9D1L821</accession>
<feature type="binding site" evidence="7">
    <location>
        <begin position="42"/>
        <end position="43"/>
    </location>
    <ligand>
        <name>substrate</name>
    </ligand>
</feature>
<keyword evidence="3 7" id="KW-0133">Cell shape</keyword>
<reference evidence="8" key="2">
    <citation type="journal article" date="2021" name="PeerJ">
        <title>Extensive microbial diversity within the chicken gut microbiome revealed by metagenomics and culture.</title>
        <authorList>
            <person name="Gilroy R."/>
            <person name="Ravi A."/>
            <person name="Getino M."/>
            <person name="Pursley I."/>
            <person name="Horton D.L."/>
            <person name="Alikhan N.F."/>
            <person name="Baker D."/>
            <person name="Gharbi K."/>
            <person name="Hall N."/>
            <person name="Watson M."/>
            <person name="Adriaenssens E.M."/>
            <person name="Foster-Nyarko E."/>
            <person name="Jarju S."/>
            <person name="Secka A."/>
            <person name="Antonio M."/>
            <person name="Oren A."/>
            <person name="Chaudhuri R.R."/>
            <person name="La Ragione R."/>
            <person name="Hildebrand F."/>
            <person name="Pallen M.J."/>
        </authorList>
    </citation>
    <scope>NUCLEOTIDE SEQUENCE</scope>
    <source>
        <strain evidence="8">11300</strain>
    </source>
</reference>
<evidence type="ECO:0000313" key="9">
    <source>
        <dbReference type="Proteomes" id="UP000824091"/>
    </source>
</evidence>
<feature type="active site" description="Proton donor/acceptor" evidence="7">
    <location>
        <position position="73"/>
    </location>
</feature>
<keyword evidence="4 7" id="KW-0573">Peptidoglycan synthesis</keyword>
<dbReference type="EC" id="5.1.1.3" evidence="2 7"/>
<evidence type="ECO:0000256" key="3">
    <source>
        <dbReference type="ARBA" id="ARBA00022960"/>
    </source>
</evidence>
<proteinExistence type="inferred from homology"/>
<dbReference type="SUPFAM" id="SSF53681">
    <property type="entry name" value="Aspartate/glutamate racemase"/>
    <property type="match status" value="2"/>
</dbReference>
<keyword evidence="6 7" id="KW-0961">Cell wall biogenesis/degradation</keyword>
<comment type="caution">
    <text evidence="8">The sequence shown here is derived from an EMBL/GenBank/DDBJ whole genome shotgun (WGS) entry which is preliminary data.</text>
</comment>
<evidence type="ECO:0000313" key="8">
    <source>
        <dbReference type="EMBL" id="HIU27590.1"/>
    </source>
</evidence>
<dbReference type="FunFam" id="3.40.50.1860:FF:000001">
    <property type="entry name" value="Glutamate racemase"/>
    <property type="match status" value="1"/>
</dbReference>
<dbReference type="Proteomes" id="UP000824091">
    <property type="component" value="Unassembled WGS sequence"/>
</dbReference>
<comment type="pathway">
    <text evidence="7">Cell wall biogenesis; peptidoglycan biosynthesis.</text>
</comment>
<feature type="active site" description="Proton donor/acceptor" evidence="7">
    <location>
        <position position="187"/>
    </location>
</feature>
<organism evidence="8 9">
    <name type="scientific">Candidatus Fimisoma avicola</name>
    <dbReference type="NCBI Taxonomy" id="2840826"/>
    <lineage>
        <taxon>Bacteria</taxon>
        <taxon>Bacillati</taxon>
        <taxon>Bacillota</taxon>
        <taxon>Clostridia</taxon>
        <taxon>Eubacteriales</taxon>
        <taxon>Candidatus Fimisoma</taxon>
    </lineage>
</organism>
<dbReference type="GO" id="GO:0009252">
    <property type="term" value="P:peptidoglycan biosynthetic process"/>
    <property type="evidence" value="ECO:0007669"/>
    <property type="project" value="UniProtKB-UniRule"/>
</dbReference>
<evidence type="ECO:0000256" key="1">
    <source>
        <dbReference type="ARBA" id="ARBA00001602"/>
    </source>
</evidence>